<accession>A0AAF0PNX8</accession>
<name>A0AAF0PNX8_SOLVR</name>
<protein>
    <submittedName>
        <fullName evidence="1">Uncharacterized protein</fullName>
    </submittedName>
</protein>
<dbReference type="AlphaFoldDB" id="A0AAF0PNX8"/>
<proteinExistence type="predicted"/>
<reference evidence="1" key="1">
    <citation type="submission" date="2023-08" db="EMBL/GenBank/DDBJ databases">
        <title>A de novo genome assembly of Solanum verrucosum Schlechtendal, a Mexican diploid species geographically isolated from the other diploid A-genome species in potato relatives.</title>
        <authorList>
            <person name="Hosaka K."/>
        </authorList>
    </citation>
    <scope>NUCLEOTIDE SEQUENCE</scope>
    <source>
        <tissue evidence="1">Young leaves</tissue>
    </source>
</reference>
<sequence>MSIWFVEGFSSTASRFSRLTQKKDWPGLCVDAICSVAIHEGCVVSKGRNLQNLRRRGAVVAMSNLSRLLIAMARLLEVASLRLVAKDERCSPLITLLKELVHEVHKLACLGHYLVDSTNGGVVIQNRSESSLVTNLT</sequence>
<evidence type="ECO:0000313" key="1">
    <source>
        <dbReference type="EMBL" id="WMV08444.1"/>
    </source>
</evidence>
<dbReference type="EMBL" id="CP133612">
    <property type="protein sequence ID" value="WMV08444.1"/>
    <property type="molecule type" value="Genomic_DNA"/>
</dbReference>
<gene>
    <name evidence="1" type="ORF">MTR67_001829</name>
</gene>
<keyword evidence="2" id="KW-1185">Reference proteome</keyword>
<evidence type="ECO:0000313" key="2">
    <source>
        <dbReference type="Proteomes" id="UP001234989"/>
    </source>
</evidence>
<organism evidence="1 2">
    <name type="scientific">Solanum verrucosum</name>
    <dbReference type="NCBI Taxonomy" id="315347"/>
    <lineage>
        <taxon>Eukaryota</taxon>
        <taxon>Viridiplantae</taxon>
        <taxon>Streptophyta</taxon>
        <taxon>Embryophyta</taxon>
        <taxon>Tracheophyta</taxon>
        <taxon>Spermatophyta</taxon>
        <taxon>Magnoliopsida</taxon>
        <taxon>eudicotyledons</taxon>
        <taxon>Gunneridae</taxon>
        <taxon>Pentapetalae</taxon>
        <taxon>asterids</taxon>
        <taxon>lamiids</taxon>
        <taxon>Solanales</taxon>
        <taxon>Solanaceae</taxon>
        <taxon>Solanoideae</taxon>
        <taxon>Solaneae</taxon>
        <taxon>Solanum</taxon>
    </lineage>
</organism>
<dbReference type="Proteomes" id="UP001234989">
    <property type="component" value="Chromosome 1"/>
</dbReference>